<organism evidence="1">
    <name type="scientific">Ophidiomyces ophidiicola</name>
    <dbReference type="NCBI Taxonomy" id="1387563"/>
    <lineage>
        <taxon>Eukaryota</taxon>
        <taxon>Fungi</taxon>
        <taxon>Dikarya</taxon>
        <taxon>Ascomycota</taxon>
        <taxon>Pezizomycotina</taxon>
        <taxon>Eurotiomycetes</taxon>
        <taxon>Eurotiomycetidae</taxon>
        <taxon>Onygenales</taxon>
        <taxon>Onygenaceae</taxon>
        <taxon>Ophidiomyces</taxon>
    </lineage>
</organism>
<proteinExistence type="predicted"/>
<comment type="caution">
    <text evidence="1">The sequence shown here is derived from an EMBL/GenBank/DDBJ whole genome shotgun (WGS) entry which is preliminary data.</text>
</comment>
<sequence length="285" mass="30919">MKLSCLSLFLSLCLYLSPGASFPVSPAINNALRRTQLPIAPADQFLVESKPVDDLTTIKYDDNHQESPLSMPDWSTTHLLARRLLARSSTGILSTVYPKAGRDPSLAGVPVGLPDYYADCASQDDPELHDLLGLGNPLILALNLGTSFRNAKAGSNISLAIDWWHKGPSNNDGSLDTSPSALPRLSLIGSLQPIPTTLPAASKKAIEKCFLAVHADAKHWLPGSPDAAHSGYWARIVVEKAFWVGGFGDRARIGWLNPRTWRDIEKNGKDGKRGWADVRLPGEKP</sequence>
<dbReference type="EMBL" id="JALBCA010000036">
    <property type="protein sequence ID" value="KAI2387769.1"/>
    <property type="molecule type" value="Genomic_DNA"/>
</dbReference>
<evidence type="ECO:0000313" key="1">
    <source>
        <dbReference type="EMBL" id="KAI2387769.1"/>
    </source>
</evidence>
<accession>A0ACB8UXQ4</accession>
<gene>
    <name evidence="1" type="ORF">LOY88_002914</name>
</gene>
<name>A0ACB8UXQ4_9EURO</name>
<reference evidence="1" key="1">
    <citation type="journal article" date="2022" name="bioRxiv">
        <title>Population genetic analysis of Ophidiomyces ophidiicola, the causative agent of snake fungal disease, indicates recent introductions to the USA.</title>
        <authorList>
            <person name="Ladner J.T."/>
            <person name="Palmer J.M."/>
            <person name="Ettinger C.L."/>
            <person name="Stajich J.E."/>
            <person name="Farrell T.M."/>
            <person name="Glorioso B.M."/>
            <person name="Lawson B."/>
            <person name="Price S.J."/>
            <person name="Stengle A.G."/>
            <person name="Grear D.A."/>
            <person name="Lorch J.M."/>
        </authorList>
    </citation>
    <scope>NUCLEOTIDE SEQUENCE</scope>
    <source>
        <strain evidence="1">NWHC 24266-5</strain>
    </source>
</reference>
<protein>
    <submittedName>
        <fullName evidence="1">Uncharacterized protein</fullName>
    </submittedName>
</protein>